<evidence type="ECO:0008006" key="3">
    <source>
        <dbReference type="Google" id="ProtNLM"/>
    </source>
</evidence>
<dbReference type="RefSeq" id="WP_157908719.1">
    <property type="nucleotide sequence ID" value="NZ_MVOH01000020.1"/>
</dbReference>
<name>A0A2A2ED08_9BIFI</name>
<dbReference type="AlphaFoldDB" id="A0A2A2ED08"/>
<dbReference type="InterPro" id="IPR021352">
    <property type="entry name" value="DUF2971"/>
</dbReference>
<keyword evidence="2" id="KW-1185">Reference proteome</keyword>
<dbReference type="EMBL" id="MVOH01000020">
    <property type="protein sequence ID" value="PAU66883.1"/>
    <property type="molecule type" value="Genomic_DNA"/>
</dbReference>
<reference evidence="1 2" key="1">
    <citation type="journal article" date="2017" name="ISME J.">
        <title>Unveiling bifidobacterial biogeography across the mammalian branch of the tree of life.</title>
        <authorList>
            <person name="Milani C."/>
            <person name="Mangifesta M."/>
            <person name="Mancabelli L."/>
            <person name="Lugli G.A."/>
            <person name="James K."/>
            <person name="Duranti S."/>
            <person name="Turroni F."/>
            <person name="Ferrario C."/>
            <person name="Ossiprandi M.C."/>
            <person name="van Sinderen D."/>
            <person name="Ventura M."/>
        </authorList>
    </citation>
    <scope>NUCLEOTIDE SEQUENCE [LARGE SCALE GENOMIC DNA]</scope>
    <source>
        <strain evidence="2">Ham19E</strain>
    </source>
</reference>
<gene>
    <name evidence="1" type="ORF">B1526_1665</name>
</gene>
<accession>A0A2A2ED08</accession>
<sequence>MPLTYHYCSLQTACAIVSNASLRLCDITKSNDSAEITYGYAAASASLDRAGLISGHGAALRFTDDWTDLLRPEYRTLLREALTEHVLPPNRLCYAACLSEVGDQLSQWRAYGDDGRGVALGFDLSPFAHARPSFTVGDDDGHPLQTHMMTMYRPIVYGHERSAAYFDALASRMARDVHDLRVADAAHRDAIRARLLDATLEFIASTAFCKKRFFHEECEWRLAVWGPNANVGGFETLQDALVRALPRRFPRIVTSARCGVLPRVDRLVPTIDLGLDLGATLRAVIIGPRCAASAQDIRMLLAGAGVHDVDIVHSRGTYR</sequence>
<protein>
    <recommendedName>
        <fullName evidence="3">DUF2971 domain-containing protein</fullName>
    </recommendedName>
</protein>
<evidence type="ECO:0000313" key="1">
    <source>
        <dbReference type="EMBL" id="PAU66883.1"/>
    </source>
</evidence>
<organism evidence="1 2">
    <name type="scientific">Bifidobacterium criceti</name>
    <dbReference type="NCBI Taxonomy" id="1960969"/>
    <lineage>
        <taxon>Bacteria</taxon>
        <taxon>Bacillati</taxon>
        <taxon>Actinomycetota</taxon>
        <taxon>Actinomycetes</taxon>
        <taxon>Bifidobacteriales</taxon>
        <taxon>Bifidobacteriaceae</taxon>
        <taxon>Bifidobacterium</taxon>
    </lineage>
</organism>
<dbReference type="Pfam" id="PF11185">
    <property type="entry name" value="DUF2971"/>
    <property type="match status" value="1"/>
</dbReference>
<comment type="caution">
    <text evidence="1">The sequence shown here is derived from an EMBL/GenBank/DDBJ whole genome shotgun (WGS) entry which is preliminary data.</text>
</comment>
<dbReference type="OrthoDB" id="1095921at2"/>
<dbReference type="Proteomes" id="UP000218399">
    <property type="component" value="Unassembled WGS sequence"/>
</dbReference>
<evidence type="ECO:0000313" key="2">
    <source>
        <dbReference type="Proteomes" id="UP000218399"/>
    </source>
</evidence>
<proteinExistence type="predicted"/>